<reference evidence="2" key="1">
    <citation type="journal article" date="2021" name="PeerJ">
        <title>Extensive microbial diversity within the chicken gut microbiome revealed by metagenomics and culture.</title>
        <authorList>
            <person name="Gilroy R."/>
            <person name="Ravi A."/>
            <person name="Getino M."/>
            <person name="Pursley I."/>
            <person name="Horton D.L."/>
            <person name="Alikhan N.F."/>
            <person name="Baker D."/>
            <person name="Gharbi K."/>
            <person name="Hall N."/>
            <person name="Watson M."/>
            <person name="Adriaenssens E.M."/>
            <person name="Foster-Nyarko E."/>
            <person name="Jarju S."/>
            <person name="Secka A."/>
            <person name="Antonio M."/>
            <person name="Oren A."/>
            <person name="Chaudhuri R.R."/>
            <person name="La Ragione R."/>
            <person name="Hildebrand F."/>
            <person name="Pallen M.J."/>
        </authorList>
    </citation>
    <scope>NUCLEOTIDE SEQUENCE</scope>
    <source>
        <strain evidence="2">ChiW4-1371</strain>
    </source>
</reference>
<accession>A0A9D2GSQ2</accession>
<sequence length="99" mass="11565">MTEIRNIVALCMKYMFYFILFMIVLSFCVNIFEYFNIHFVSVKSQQLFFISALLVCISPFIWAILFTLGYLFKKAYKAALLGIILIILLIVSFLLKNIS</sequence>
<feature type="transmembrane region" description="Helical" evidence="1">
    <location>
        <begin position="78"/>
        <end position="95"/>
    </location>
</feature>
<keyword evidence="1" id="KW-1133">Transmembrane helix</keyword>
<evidence type="ECO:0000313" key="2">
    <source>
        <dbReference type="EMBL" id="HIZ88516.1"/>
    </source>
</evidence>
<evidence type="ECO:0000256" key="1">
    <source>
        <dbReference type="SAM" id="Phobius"/>
    </source>
</evidence>
<proteinExistence type="predicted"/>
<dbReference type="Proteomes" id="UP000824176">
    <property type="component" value="Unassembled WGS sequence"/>
</dbReference>
<name>A0A9D2GSQ2_9BACT</name>
<dbReference type="AlphaFoldDB" id="A0A9D2GSQ2"/>
<gene>
    <name evidence="2" type="ORF">H9804_01095</name>
</gene>
<keyword evidence="1" id="KW-0812">Transmembrane</keyword>
<evidence type="ECO:0000313" key="3">
    <source>
        <dbReference type="Proteomes" id="UP000824176"/>
    </source>
</evidence>
<feature type="transmembrane region" description="Helical" evidence="1">
    <location>
        <begin position="14"/>
        <end position="35"/>
    </location>
</feature>
<reference evidence="2" key="2">
    <citation type="submission" date="2021-04" db="EMBL/GenBank/DDBJ databases">
        <authorList>
            <person name="Gilroy R."/>
        </authorList>
    </citation>
    <scope>NUCLEOTIDE SEQUENCE</scope>
    <source>
        <strain evidence="2">ChiW4-1371</strain>
    </source>
</reference>
<comment type="caution">
    <text evidence="2">The sequence shown here is derived from an EMBL/GenBank/DDBJ whole genome shotgun (WGS) entry which is preliminary data.</text>
</comment>
<dbReference type="EMBL" id="DXAQ01000016">
    <property type="protein sequence ID" value="HIZ88516.1"/>
    <property type="molecule type" value="Genomic_DNA"/>
</dbReference>
<protein>
    <submittedName>
        <fullName evidence="2">Uncharacterized protein</fullName>
    </submittedName>
</protein>
<keyword evidence="1" id="KW-0472">Membrane</keyword>
<organism evidence="2 3">
    <name type="scientific">Candidatus Mucispirillum faecigallinarum</name>
    <dbReference type="NCBI Taxonomy" id="2838699"/>
    <lineage>
        <taxon>Bacteria</taxon>
        <taxon>Pseudomonadati</taxon>
        <taxon>Deferribacterota</taxon>
        <taxon>Deferribacteres</taxon>
        <taxon>Deferribacterales</taxon>
        <taxon>Mucispirillaceae</taxon>
        <taxon>Mucispirillum</taxon>
    </lineage>
</organism>
<feature type="transmembrane region" description="Helical" evidence="1">
    <location>
        <begin position="47"/>
        <end position="72"/>
    </location>
</feature>